<dbReference type="Pfam" id="PF01823">
    <property type="entry name" value="MACPF"/>
    <property type="match status" value="1"/>
</dbReference>
<keyword evidence="1" id="KW-0732">Signal</keyword>
<dbReference type="RefSeq" id="XP_030837414.1">
    <property type="nucleotide sequence ID" value="XM_030981554.1"/>
</dbReference>
<dbReference type="InParanoid" id="A0A7M7NJ64"/>
<dbReference type="OMA" id="VELIGMH"/>
<keyword evidence="4" id="KW-1185">Reference proteome</keyword>
<evidence type="ECO:0000256" key="1">
    <source>
        <dbReference type="SAM" id="SignalP"/>
    </source>
</evidence>
<sequence>MLSYLALLCVFTNLVVAVPTGELPDINDDLPDITDGEPLPTPTGIRNFIGVGYNIIDGNPEGGDIYLGGVDPGLLVTRPILKLTYEENQLTSDREYIVPDQVLFSPRSSCVTTETQQTFYGTETYVEKISVDMKESGRVKTIFSKHKFSKSSRYEEINRGVEKNRYVYYEDRTVCNMGQARYRSELAMYEQYPLDTGFVYSACHLPLTYDEETYMQFIDDWGTHVVTKVDLGSKSTVRFAESREDFVHFARTEVEGSVTFRTKIITGYRGALKVDTDVFETGLSTGQKFGSHLSNFTSGGDELPEPIAVELIGMHEVFDKDFWQQYSDYIKRRLCTVDWMSNKDTIQLNMEMAMNNYADWRGAEETVDPEIVIPIAWPKGTYTLPKPIYGCPNTHFTWAEGWRFHDTEDVAPGNYWSDPLHLSGNFKKNDMDRWFCSKTVEEQDIFNWSFQSGQYCVAKKGSLCPKGLSEGYVFWDDEDTGNDNAFAGDLPSGQFDHNTRIDYCCRDDGFASNPIYLPVDEPFFLLKVNHQCQEVVGMTYTEEYFRWDTNDQGNDDLVFGTHPYPGDTDNNILLDFCYYEPLQDDDV</sequence>
<dbReference type="InterPro" id="IPR031569">
    <property type="entry name" value="ApeC"/>
</dbReference>
<evidence type="ECO:0000313" key="3">
    <source>
        <dbReference type="EnsemblMetazoa" id="XP_030837414"/>
    </source>
</evidence>
<dbReference type="InterPro" id="IPR020864">
    <property type="entry name" value="MACPF"/>
</dbReference>
<dbReference type="PANTHER" id="PTHR19324">
    <property type="entry name" value="PERFORIN-LIKE PROTEIN 1"/>
    <property type="match status" value="1"/>
</dbReference>
<evidence type="ECO:0000313" key="4">
    <source>
        <dbReference type="Proteomes" id="UP000007110"/>
    </source>
</evidence>
<protein>
    <recommendedName>
        <fullName evidence="2">MACPF domain-containing protein</fullName>
    </recommendedName>
</protein>
<feature type="domain" description="MACPF" evidence="2">
    <location>
        <begin position="32"/>
        <end position="378"/>
    </location>
</feature>
<dbReference type="PROSITE" id="PS51412">
    <property type="entry name" value="MACPF_2"/>
    <property type="match status" value="1"/>
</dbReference>
<name>A0A7M7NJ64_STRPU</name>
<evidence type="ECO:0000259" key="2">
    <source>
        <dbReference type="PROSITE" id="PS51412"/>
    </source>
</evidence>
<dbReference type="AlphaFoldDB" id="A0A7M7NJ64"/>
<dbReference type="Proteomes" id="UP000007110">
    <property type="component" value="Unassembled WGS sequence"/>
</dbReference>
<dbReference type="OrthoDB" id="5954510at2759"/>
<reference evidence="3" key="2">
    <citation type="submission" date="2021-01" db="UniProtKB">
        <authorList>
            <consortium name="EnsemblMetazoa"/>
        </authorList>
    </citation>
    <scope>IDENTIFICATION</scope>
</reference>
<feature type="chain" id="PRO_5029861810" description="MACPF domain-containing protein" evidence="1">
    <location>
        <begin position="18"/>
        <end position="587"/>
    </location>
</feature>
<proteinExistence type="predicted"/>
<dbReference type="KEGG" id="spu:593009"/>
<dbReference type="Pfam" id="PF16977">
    <property type="entry name" value="ApeC"/>
    <property type="match status" value="1"/>
</dbReference>
<dbReference type="EnsemblMetazoa" id="XM_030981554">
    <property type="protein sequence ID" value="XP_030837414"/>
    <property type="gene ID" value="LOC593009"/>
</dbReference>
<accession>A0A7M7NJ64</accession>
<reference evidence="4" key="1">
    <citation type="submission" date="2015-02" db="EMBL/GenBank/DDBJ databases">
        <title>Genome sequencing for Strongylocentrotus purpuratus.</title>
        <authorList>
            <person name="Murali S."/>
            <person name="Liu Y."/>
            <person name="Vee V."/>
            <person name="English A."/>
            <person name="Wang M."/>
            <person name="Skinner E."/>
            <person name="Han Y."/>
            <person name="Muzny D.M."/>
            <person name="Worley K.C."/>
            <person name="Gibbs R.A."/>
        </authorList>
    </citation>
    <scope>NUCLEOTIDE SEQUENCE</scope>
</reference>
<dbReference type="PANTHER" id="PTHR19324:SF33">
    <property type="entry name" value="MUCIN-5AC"/>
    <property type="match status" value="1"/>
</dbReference>
<feature type="signal peptide" evidence="1">
    <location>
        <begin position="1"/>
        <end position="17"/>
    </location>
</feature>
<organism evidence="3 4">
    <name type="scientific">Strongylocentrotus purpuratus</name>
    <name type="common">Purple sea urchin</name>
    <dbReference type="NCBI Taxonomy" id="7668"/>
    <lineage>
        <taxon>Eukaryota</taxon>
        <taxon>Metazoa</taxon>
        <taxon>Echinodermata</taxon>
        <taxon>Eleutherozoa</taxon>
        <taxon>Echinozoa</taxon>
        <taxon>Echinoidea</taxon>
        <taxon>Euechinoidea</taxon>
        <taxon>Echinacea</taxon>
        <taxon>Camarodonta</taxon>
        <taxon>Echinidea</taxon>
        <taxon>Strongylocentrotidae</taxon>
        <taxon>Strongylocentrotus</taxon>
    </lineage>
</organism>
<dbReference type="GeneID" id="593009"/>